<sequence>MLGFVDETFRDGPQSLWATRMKTESMLCAAQMMNRSGFAKVCVASGASFETAVKFLREDPFERVRLLNDYMPDSPIDILIRSRNLFGWERYPDEVIALLFKCLQKAGTQTIKVFDGLNDIENIEAAFRIGKQLGLKTSGFLAFSISPVHTDEHFALKARELIAAGVDSITMGDASGLLTGERTRSLIAALKAETQGRIPIEFLAHHTMGLAHESYREAMLAGVSTVTTAATPLANGESLPSTLDILAIADELGIETALDVDAIRRTDDYFQWVAYQEKHRIEPAVQFDPARFHAFVGHQIPGGMISNFRNQLSELGLIHRLDEVLEEASRIRMELGYPIMVTPFSQFVGVQATFNIIQGERYKTVPNELYLYALGHYGKPPGPIDANVLDRIINSQDRSSAPQNLDFDALILDDFRKAHGPFRSDEELLLTLFYGDKQVKAMHQERKIFTGLPTVHTPLRALLEELARDTSLSTLVFERSNMRFSINYE</sequence>
<name>A0A4R3LT49_9BURK</name>
<dbReference type="InterPro" id="IPR000891">
    <property type="entry name" value="PYR_CT"/>
</dbReference>
<dbReference type="SUPFAM" id="SSF51569">
    <property type="entry name" value="Aldolase"/>
    <property type="match status" value="1"/>
</dbReference>
<dbReference type="InterPro" id="IPR013785">
    <property type="entry name" value="Aldolase_TIM"/>
</dbReference>
<dbReference type="PROSITE" id="PS50991">
    <property type="entry name" value="PYR_CT"/>
    <property type="match status" value="1"/>
</dbReference>
<dbReference type="PANTHER" id="PTHR43778">
    <property type="entry name" value="PYRUVATE CARBOXYLASE"/>
    <property type="match status" value="1"/>
</dbReference>
<comment type="caution">
    <text evidence="2">The sequence shown here is derived from an EMBL/GenBank/DDBJ whole genome shotgun (WGS) entry which is preliminary data.</text>
</comment>
<dbReference type="Pfam" id="PF00682">
    <property type="entry name" value="HMGL-like"/>
    <property type="match status" value="1"/>
</dbReference>
<feature type="domain" description="Pyruvate carboxyltransferase" evidence="1">
    <location>
        <begin position="2"/>
        <end position="264"/>
    </location>
</feature>
<dbReference type="GO" id="GO:0006094">
    <property type="term" value="P:gluconeogenesis"/>
    <property type="evidence" value="ECO:0007669"/>
    <property type="project" value="TreeGrafter"/>
</dbReference>
<evidence type="ECO:0000313" key="2">
    <source>
        <dbReference type="EMBL" id="TCT03712.1"/>
    </source>
</evidence>
<dbReference type="Gene3D" id="3.20.20.70">
    <property type="entry name" value="Aldolase class I"/>
    <property type="match status" value="1"/>
</dbReference>
<dbReference type="CDD" id="cd07937">
    <property type="entry name" value="DRE_TIM_PC_TC_5S"/>
    <property type="match status" value="1"/>
</dbReference>
<dbReference type="OrthoDB" id="9760256at2"/>
<dbReference type="RefSeq" id="WP_132584210.1">
    <property type="nucleotide sequence ID" value="NZ_SMAJ01000014.1"/>
</dbReference>
<dbReference type="AlphaFoldDB" id="A0A4R3LT49"/>
<proteinExistence type="predicted"/>
<gene>
    <name evidence="2" type="ORF">EDC26_11418</name>
</gene>
<dbReference type="Pfam" id="PF02436">
    <property type="entry name" value="PYC_OADA"/>
    <property type="match status" value="1"/>
</dbReference>
<evidence type="ECO:0000259" key="1">
    <source>
        <dbReference type="PROSITE" id="PS50991"/>
    </source>
</evidence>
<dbReference type="GO" id="GO:0005737">
    <property type="term" value="C:cytoplasm"/>
    <property type="evidence" value="ECO:0007669"/>
    <property type="project" value="TreeGrafter"/>
</dbReference>
<dbReference type="InterPro" id="IPR055268">
    <property type="entry name" value="PCB-like"/>
</dbReference>
<dbReference type="EMBL" id="SMAJ01000014">
    <property type="protein sequence ID" value="TCT03712.1"/>
    <property type="molecule type" value="Genomic_DNA"/>
</dbReference>
<dbReference type="InterPro" id="IPR003379">
    <property type="entry name" value="Carboxylase_cons_dom"/>
</dbReference>
<dbReference type="SUPFAM" id="SSF89000">
    <property type="entry name" value="post-HMGL domain-like"/>
    <property type="match status" value="1"/>
</dbReference>
<accession>A0A4R3LT49</accession>
<protein>
    <submittedName>
        <fullName evidence="2">Oxaloacetate decarboxylase alpha subunit</fullName>
    </submittedName>
</protein>
<evidence type="ECO:0000313" key="3">
    <source>
        <dbReference type="Proteomes" id="UP000295525"/>
    </source>
</evidence>
<organism evidence="2 3">
    <name type="scientific">Paralcaligenes ureilyticus</name>
    <dbReference type="NCBI Taxonomy" id="627131"/>
    <lineage>
        <taxon>Bacteria</taxon>
        <taxon>Pseudomonadati</taxon>
        <taxon>Pseudomonadota</taxon>
        <taxon>Betaproteobacteria</taxon>
        <taxon>Burkholderiales</taxon>
        <taxon>Alcaligenaceae</taxon>
        <taxon>Paralcaligenes</taxon>
    </lineage>
</organism>
<reference evidence="2 3" key="1">
    <citation type="submission" date="2019-03" db="EMBL/GenBank/DDBJ databases">
        <title>Genomic Encyclopedia of Type Strains, Phase IV (KMG-IV): sequencing the most valuable type-strain genomes for metagenomic binning, comparative biology and taxonomic classification.</title>
        <authorList>
            <person name="Goeker M."/>
        </authorList>
    </citation>
    <scope>NUCLEOTIDE SEQUENCE [LARGE SCALE GENOMIC DNA]</scope>
    <source>
        <strain evidence="2 3">DSM 24591</strain>
    </source>
</reference>
<dbReference type="Proteomes" id="UP000295525">
    <property type="component" value="Unassembled WGS sequence"/>
</dbReference>
<keyword evidence="3" id="KW-1185">Reference proteome</keyword>
<dbReference type="PANTHER" id="PTHR43778:SF2">
    <property type="entry name" value="PYRUVATE CARBOXYLASE, MITOCHONDRIAL"/>
    <property type="match status" value="1"/>
</dbReference>
<dbReference type="GO" id="GO:0004736">
    <property type="term" value="F:pyruvate carboxylase activity"/>
    <property type="evidence" value="ECO:0007669"/>
    <property type="project" value="TreeGrafter"/>
</dbReference>